<dbReference type="AlphaFoldDB" id="A0AAI9HHL4"/>
<gene>
    <name evidence="2" type="ORF">PQQ21_002294</name>
</gene>
<feature type="domain" description="Zinc finger Ogr/Delta-type" evidence="1">
    <location>
        <begin position="23"/>
        <end position="68"/>
    </location>
</feature>
<proteinExistence type="predicted"/>
<dbReference type="EMBL" id="ABKLER030000008">
    <property type="protein sequence ID" value="EMN4145037.1"/>
    <property type="molecule type" value="Genomic_DNA"/>
</dbReference>
<protein>
    <submittedName>
        <fullName evidence="2">Ogr/Delta-like zinc finger family protein</fullName>
    </submittedName>
</protein>
<accession>A0AAI9HHL4</accession>
<dbReference type="InterPro" id="IPR007684">
    <property type="entry name" value="Znf_Ogr/Delta"/>
</dbReference>
<evidence type="ECO:0000259" key="1">
    <source>
        <dbReference type="Pfam" id="PF04606"/>
    </source>
</evidence>
<organism evidence="2">
    <name type="scientific">Citrobacter freundii</name>
    <dbReference type="NCBI Taxonomy" id="546"/>
    <lineage>
        <taxon>Bacteria</taxon>
        <taxon>Pseudomonadati</taxon>
        <taxon>Pseudomonadota</taxon>
        <taxon>Gammaproteobacteria</taxon>
        <taxon>Enterobacterales</taxon>
        <taxon>Enterobacteriaceae</taxon>
        <taxon>Citrobacter</taxon>
        <taxon>Citrobacter freundii complex</taxon>
    </lineage>
</organism>
<comment type="caution">
    <text evidence="2">The sequence shown here is derived from an EMBL/GenBank/DDBJ whole genome shotgun (WGS) entry which is preliminary data.</text>
</comment>
<name>A0AAI9HHL4_CITFR</name>
<evidence type="ECO:0000313" key="2">
    <source>
        <dbReference type="EMBL" id="EMN4145037.1"/>
    </source>
</evidence>
<sequence>MIEYLHPNAGHKRMTGRQTAILCPECGQVANVTKTHKIHRDIYTLYCRCRDPSCGMKFSCSLEFSHMVSVNKTASPVTMTHDVATLSL</sequence>
<reference evidence="2" key="1">
    <citation type="submission" date="2024-02" db="EMBL/GenBank/DDBJ databases">
        <authorList>
            <consortium name="Clinical and Environmental Microbiology Branch: Whole genome sequencing antimicrobial resistance pathogens in the healthcare setting"/>
        </authorList>
    </citation>
    <scope>NUCLEOTIDE SEQUENCE</scope>
    <source>
        <strain evidence="2">2023GN-00102</strain>
    </source>
</reference>
<dbReference type="Pfam" id="PF04606">
    <property type="entry name" value="Ogr_Delta"/>
    <property type="match status" value="1"/>
</dbReference>